<sequence length="168" mass="18745">MTATRQYFQNERVPLIPLPSRTPMNIKNYTSTVPAMNSAAAIEKLLVEAGATSVSKWYVEKEVAGFLFQMQVNGVPRVFRLPSDVNKVYGLFIRGKARLDAGQRLKLKAQAGRTAWRTLHELVQIQVAMILLEQVDPLQVFLAYNYDEATGQTIYDQAKAGSLKLLGA</sequence>
<gene>
    <name evidence="1" type="ORF">Q5H92_22770</name>
</gene>
<accession>A0ABT9AH60</accession>
<reference evidence="1" key="1">
    <citation type="submission" date="2023-07" db="EMBL/GenBank/DDBJ databases">
        <authorList>
            <person name="Kim M.K."/>
        </authorList>
    </citation>
    <scope>NUCLEOTIDE SEQUENCE</scope>
    <source>
        <strain evidence="1">M29</strain>
    </source>
</reference>
<dbReference type="RefSeq" id="WP_305013873.1">
    <property type="nucleotide sequence ID" value="NZ_JAUQSX010000015.1"/>
</dbReference>
<keyword evidence="2" id="KW-1185">Reference proteome</keyword>
<name>A0ABT9AH60_9BACT</name>
<dbReference type="Proteomes" id="UP001167796">
    <property type="component" value="Unassembled WGS sequence"/>
</dbReference>
<organism evidence="1 2">
    <name type="scientific">Hymenobacter mellowenesis</name>
    <dbReference type="NCBI Taxonomy" id="3063995"/>
    <lineage>
        <taxon>Bacteria</taxon>
        <taxon>Pseudomonadati</taxon>
        <taxon>Bacteroidota</taxon>
        <taxon>Cytophagia</taxon>
        <taxon>Cytophagales</taxon>
        <taxon>Hymenobacteraceae</taxon>
        <taxon>Hymenobacter</taxon>
    </lineage>
</organism>
<evidence type="ECO:0000313" key="2">
    <source>
        <dbReference type="Proteomes" id="UP001167796"/>
    </source>
</evidence>
<evidence type="ECO:0000313" key="1">
    <source>
        <dbReference type="EMBL" id="MDO7849205.1"/>
    </source>
</evidence>
<proteinExistence type="predicted"/>
<protein>
    <submittedName>
        <fullName evidence="1">Uncharacterized protein</fullName>
    </submittedName>
</protein>
<comment type="caution">
    <text evidence="1">The sequence shown here is derived from an EMBL/GenBank/DDBJ whole genome shotgun (WGS) entry which is preliminary data.</text>
</comment>
<dbReference type="EMBL" id="JAUQSX010000015">
    <property type="protein sequence ID" value="MDO7849205.1"/>
    <property type="molecule type" value="Genomic_DNA"/>
</dbReference>